<feature type="region of interest" description="Disordered" evidence="1">
    <location>
        <begin position="144"/>
        <end position="211"/>
    </location>
</feature>
<reference evidence="3" key="1">
    <citation type="submission" date="2020-10" db="EMBL/GenBank/DDBJ databases">
        <authorList>
            <person name="Gilroy R."/>
        </authorList>
    </citation>
    <scope>NUCLEOTIDE SEQUENCE</scope>
    <source>
        <strain evidence="3">CHK157-1446</strain>
    </source>
</reference>
<keyword evidence="2" id="KW-0472">Membrane</keyword>
<gene>
    <name evidence="3" type="ORF">IAD01_06270</name>
</gene>
<name>A0A9D1JI70_9FIRM</name>
<dbReference type="EMBL" id="DVIR01000056">
    <property type="protein sequence ID" value="HIS24988.1"/>
    <property type="molecule type" value="Genomic_DNA"/>
</dbReference>
<evidence type="ECO:0000256" key="2">
    <source>
        <dbReference type="SAM" id="Phobius"/>
    </source>
</evidence>
<comment type="caution">
    <text evidence="3">The sequence shown here is derived from an EMBL/GenBank/DDBJ whole genome shotgun (WGS) entry which is preliminary data.</text>
</comment>
<proteinExistence type="predicted"/>
<evidence type="ECO:0000313" key="4">
    <source>
        <dbReference type="Proteomes" id="UP000823982"/>
    </source>
</evidence>
<keyword evidence="2" id="KW-0812">Transmembrane</keyword>
<dbReference type="AlphaFoldDB" id="A0A9D1JI70"/>
<accession>A0A9D1JI70</accession>
<evidence type="ECO:0000313" key="3">
    <source>
        <dbReference type="EMBL" id="HIS24988.1"/>
    </source>
</evidence>
<feature type="compositionally biased region" description="Low complexity" evidence="1">
    <location>
        <begin position="163"/>
        <end position="194"/>
    </location>
</feature>
<protein>
    <recommendedName>
        <fullName evidence="5">Beta propeller domain-containing protein</fullName>
    </recommendedName>
</protein>
<feature type="transmembrane region" description="Helical" evidence="2">
    <location>
        <begin position="73"/>
        <end position="94"/>
    </location>
</feature>
<dbReference type="Proteomes" id="UP000823982">
    <property type="component" value="Unassembled WGS sequence"/>
</dbReference>
<sequence>MKNIYSEMLESLPVPKRLEPESIAAMLEASMEKKISFADLSAQNSSASDVSDAPVRESERPALQRRRIKMSSCYRAVISVAACAALVFGMVRYFDVGETALVGSEYKGSTYASDYDELHKTFRKYYVDDEEKQTLDSAIAQIEHSYTESQNSNVSDDVEDSTTQDSDPQNTDTPDTPSDPAAPEAPETSDPAPDTATQPADEVILPGASDGTVYDNSIIDGNKIYVRDKDTVKVILTNNGSMNYVADIVPDCGVFETKTLEKIIPMGDKVALVYSCVNEEPVSIPVFEDGSTVDELMSSIYTDDVETVVTDSVELVVYDVFSSGDVVKASTVSQNGKLVGVASSGSCVYVVTDYDNYRHTPLTGVDDLDSYVPSYTVNGEKLYINAENILIPGYVSTTDYTVVSGIAADVPGMPVNVQAVLGSEGKVIVTDYAVYVLGYSNASGTGETVCEMLKLDGGSASYMGSTSIEGVALSNGIYENNGVILVTTLKPSDTGYTTVISAMDKDMNMLSKVDFPVVLSDVSFEGRKVFLTNGTDSYAVSFASPADPQLTDYEDSINILAGTVSFDDGYLTLGKDSSGNLTLSKIKADANGELSTAAKVVVCTEDATSCAIGDNSVMYVDAENGYVGVPYGFFDGYDYCYRYGMYKLEGSTFRLVGQIESHEVDEAFEMTRSKLSGGILYIFSEGRVYSAMVGDSSLSVISSADLIESSYSGHTSW</sequence>
<reference evidence="3" key="2">
    <citation type="journal article" date="2021" name="PeerJ">
        <title>Extensive microbial diversity within the chicken gut microbiome revealed by metagenomics and culture.</title>
        <authorList>
            <person name="Gilroy R."/>
            <person name="Ravi A."/>
            <person name="Getino M."/>
            <person name="Pursley I."/>
            <person name="Horton D.L."/>
            <person name="Alikhan N.F."/>
            <person name="Baker D."/>
            <person name="Gharbi K."/>
            <person name="Hall N."/>
            <person name="Watson M."/>
            <person name="Adriaenssens E.M."/>
            <person name="Foster-Nyarko E."/>
            <person name="Jarju S."/>
            <person name="Secka A."/>
            <person name="Antonio M."/>
            <person name="Oren A."/>
            <person name="Chaudhuri R.R."/>
            <person name="La Ragione R."/>
            <person name="Hildebrand F."/>
            <person name="Pallen M.J."/>
        </authorList>
    </citation>
    <scope>NUCLEOTIDE SEQUENCE</scope>
    <source>
        <strain evidence="3">CHK157-1446</strain>
    </source>
</reference>
<keyword evidence="2" id="KW-1133">Transmembrane helix</keyword>
<evidence type="ECO:0000256" key="1">
    <source>
        <dbReference type="SAM" id="MobiDB-lite"/>
    </source>
</evidence>
<organism evidence="3 4">
    <name type="scientific">Candidatus Faeciplasma gallinarum</name>
    <dbReference type="NCBI Taxonomy" id="2840799"/>
    <lineage>
        <taxon>Bacteria</taxon>
        <taxon>Bacillati</taxon>
        <taxon>Bacillota</taxon>
        <taxon>Clostridia</taxon>
        <taxon>Eubacteriales</taxon>
        <taxon>Oscillospiraceae</taxon>
        <taxon>Oscillospiraceae incertae sedis</taxon>
        <taxon>Candidatus Faeciplasma</taxon>
    </lineage>
</organism>
<evidence type="ECO:0008006" key="5">
    <source>
        <dbReference type="Google" id="ProtNLM"/>
    </source>
</evidence>